<feature type="compositionally biased region" description="Basic and acidic residues" evidence="1">
    <location>
        <begin position="1"/>
        <end position="11"/>
    </location>
</feature>
<gene>
    <name evidence="2" type="ORF">HYPSUDRAFT_210254</name>
</gene>
<keyword evidence="3" id="KW-1185">Reference proteome</keyword>
<evidence type="ECO:0000256" key="1">
    <source>
        <dbReference type="SAM" id="MobiDB-lite"/>
    </source>
</evidence>
<dbReference type="Proteomes" id="UP000054270">
    <property type="component" value="Unassembled WGS sequence"/>
</dbReference>
<dbReference type="EMBL" id="KN818014">
    <property type="protein sequence ID" value="KJA12667.1"/>
    <property type="molecule type" value="Genomic_DNA"/>
</dbReference>
<feature type="region of interest" description="Disordered" evidence="1">
    <location>
        <begin position="1"/>
        <end position="35"/>
    </location>
</feature>
<sequence length="177" mass="18769">MRAAEHCKGYDDGADEPEDTRRHRGMHRKQLAPGFKLATPRTLQALPHNITLTNDAAVAPFATPSTSGDRTQLRAPLSPPDFAPTGALASVGAQLAAHAARIVQQIAPWATPIQGLSPSMLSASVSTVSSTATFRPGHTPTREPDPEPVFQPLRSSRSRLILPCAMMEQPPAADAAP</sequence>
<evidence type="ECO:0000313" key="3">
    <source>
        <dbReference type="Proteomes" id="UP000054270"/>
    </source>
</evidence>
<feature type="region of interest" description="Disordered" evidence="1">
    <location>
        <begin position="131"/>
        <end position="155"/>
    </location>
</feature>
<reference evidence="3" key="1">
    <citation type="submission" date="2014-04" db="EMBL/GenBank/DDBJ databases">
        <title>Evolutionary Origins and Diversification of the Mycorrhizal Mutualists.</title>
        <authorList>
            <consortium name="DOE Joint Genome Institute"/>
            <consortium name="Mycorrhizal Genomics Consortium"/>
            <person name="Kohler A."/>
            <person name="Kuo A."/>
            <person name="Nagy L.G."/>
            <person name="Floudas D."/>
            <person name="Copeland A."/>
            <person name="Barry K.W."/>
            <person name="Cichocki N."/>
            <person name="Veneault-Fourrey C."/>
            <person name="LaButti K."/>
            <person name="Lindquist E.A."/>
            <person name="Lipzen A."/>
            <person name="Lundell T."/>
            <person name="Morin E."/>
            <person name="Murat C."/>
            <person name="Riley R."/>
            <person name="Ohm R."/>
            <person name="Sun H."/>
            <person name="Tunlid A."/>
            <person name="Henrissat B."/>
            <person name="Grigoriev I.V."/>
            <person name="Hibbett D.S."/>
            <person name="Martin F."/>
        </authorList>
    </citation>
    <scope>NUCLEOTIDE SEQUENCE [LARGE SCALE GENOMIC DNA]</scope>
    <source>
        <strain evidence="3">FD-334 SS-4</strain>
    </source>
</reference>
<accession>A0A0D2KDQ8</accession>
<organism evidence="2 3">
    <name type="scientific">Hypholoma sublateritium (strain FD-334 SS-4)</name>
    <dbReference type="NCBI Taxonomy" id="945553"/>
    <lineage>
        <taxon>Eukaryota</taxon>
        <taxon>Fungi</taxon>
        <taxon>Dikarya</taxon>
        <taxon>Basidiomycota</taxon>
        <taxon>Agaricomycotina</taxon>
        <taxon>Agaricomycetes</taxon>
        <taxon>Agaricomycetidae</taxon>
        <taxon>Agaricales</taxon>
        <taxon>Agaricineae</taxon>
        <taxon>Strophariaceae</taxon>
        <taxon>Hypholoma</taxon>
    </lineage>
</organism>
<dbReference type="AlphaFoldDB" id="A0A0D2KDQ8"/>
<protein>
    <submittedName>
        <fullName evidence="2">Uncharacterized protein</fullName>
    </submittedName>
</protein>
<name>A0A0D2KDQ8_HYPSF</name>
<evidence type="ECO:0000313" key="2">
    <source>
        <dbReference type="EMBL" id="KJA12667.1"/>
    </source>
</evidence>
<proteinExistence type="predicted"/>